<reference evidence="1" key="2">
    <citation type="submission" date="2025-08" db="UniProtKB">
        <authorList>
            <consortium name="Ensembl"/>
        </authorList>
    </citation>
    <scope>IDENTIFICATION</scope>
</reference>
<organism evidence="1 2">
    <name type="scientific">Sphaeramia orbicularis</name>
    <name type="common">orbiculate cardinalfish</name>
    <dbReference type="NCBI Taxonomy" id="375764"/>
    <lineage>
        <taxon>Eukaryota</taxon>
        <taxon>Metazoa</taxon>
        <taxon>Chordata</taxon>
        <taxon>Craniata</taxon>
        <taxon>Vertebrata</taxon>
        <taxon>Euteleostomi</taxon>
        <taxon>Actinopterygii</taxon>
        <taxon>Neopterygii</taxon>
        <taxon>Teleostei</taxon>
        <taxon>Neoteleostei</taxon>
        <taxon>Acanthomorphata</taxon>
        <taxon>Gobiaria</taxon>
        <taxon>Kurtiformes</taxon>
        <taxon>Apogonoidei</taxon>
        <taxon>Apogonidae</taxon>
        <taxon>Apogoninae</taxon>
        <taxon>Sphaeramia</taxon>
    </lineage>
</organism>
<proteinExistence type="predicted"/>
<name>A0A673AN77_9TELE</name>
<accession>A0A673AN77</accession>
<dbReference type="Ensembl" id="ENSSORT00005031678.1">
    <property type="protein sequence ID" value="ENSSORP00005030816.1"/>
    <property type="gene ID" value="ENSSORG00005014707.1"/>
</dbReference>
<dbReference type="InParanoid" id="A0A673AN77"/>
<protein>
    <submittedName>
        <fullName evidence="1">Uncharacterized protein</fullName>
    </submittedName>
</protein>
<reference evidence="1" key="3">
    <citation type="submission" date="2025-09" db="UniProtKB">
        <authorList>
            <consortium name="Ensembl"/>
        </authorList>
    </citation>
    <scope>IDENTIFICATION</scope>
</reference>
<keyword evidence="2" id="KW-1185">Reference proteome</keyword>
<dbReference type="AlphaFoldDB" id="A0A673AN77"/>
<dbReference type="Proteomes" id="UP000472271">
    <property type="component" value="Chromosome 10"/>
</dbReference>
<evidence type="ECO:0000313" key="2">
    <source>
        <dbReference type="Proteomes" id="UP000472271"/>
    </source>
</evidence>
<reference evidence="1" key="1">
    <citation type="submission" date="2019-06" db="EMBL/GenBank/DDBJ databases">
        <authorList>
            <consortium name="Wellcome Sanger Institute Data Sharing"/>
        </authorList>
    </citation>
    <scope>NUCLEOTIDE SEQUENCE [LARGE SCALE GENOMIC DNA]</scope>
</reference>
<sequence length="187" mass="21085">MHVPVRRLLLPVQRLLQHQLRELIPVRLRLHVQVEVVVGGALQGEAGSRCGALGDLNRDVGLREAGRVVVNIHHFDFHPKQLQGVLQKHFHVELAAGALLTDLLPVDFLVRRPVADLTQHSIRGDAQDEQKTHNHCRKKTKQVHLGKNRRVETVVSFYECARFTCTSSMSVRKGEKSPKCVKTLQNA</sequence>
<evidence type="ECO:0000313" key="1">
    <source>
        <dbReference type="Ensembl" id="ENSSORP00005030816.1"/>
    </source>
</evidence>